<dbReference type="RefSeq" id="WP_048644241.1">
    <property type="nucleotide sequence ID" value="NZ_CAXBGM010000174.1"/>
</dbReference>
<name>A0A0H4Q0Q6_9BACT</name>
<evidence type="ECO:0000313" key="2">
    <source>
        <dbReference type="EMBL" id="AKP54237.1"/>
    </source>
</evidence>
<dbReference type="InterPro" id="IPR050491">
    <property type="entry name" value="AmpC-like"/>
</dbReference>
<reference evidence="2 3" key="1">
    <citation type="submission" date="2015-07" db="EMBL/GenBank/DDBJ databases">
        <authorList>
            <person name="Kim K.M."/>
        </authorList>
    </citation>
    <scope>NUCLEOTIDE SEQUENCE [LARGE SCALE GENOMIC DNA]</scope>
    <source>
        <strain evidence="2 3">KCTC 12363</strain>
    </source>
</reference>
<dbReference type="OrthoDB" id="9797709at2"/>
<organism evidence="2 3">
    <name type="scientific">Cyclobacterium amurskyense</name>
    <dbReference type="NCBI Taxonomy" id="320787"/>
    <lineage>
        <taxon>Bacteria</taxon>
        <taxon>Pseudomonadati</taxon>
        <taxon>Bacteroidota</taxon>
        <taxon>Cytophagia</taxon>
        <taxon>Cytophagales</taxon>
        <taxon>Cyclobacteriaceae</taxon>
        <taxon>Cyclobacterium</taxon>
    </lineage>
</organism>
<dbReference type="EMBL" id="CP012040">
    <property type="protein sequence ID" value="AKP54237.1"/>
    <property type="molecule type" value="Genomic_DNA"/>
</dbReference>
<sequence length="355" mass="39846">MSTIDREPAIFTAWHKALNQFSNQKKLPGLVLSIYKENEEPLLWSEATGSGSLDQPYFITEIGNLHLLAIILKLKVRGLLKLDQPIAEFLTDKMYEGLITIGGRDFTHEVTIAHLLSQNSGIPDFLNYSKGKENPIKEDILSGADLDWDWTEIINRTKGQKPNFKPGKSKKGIYSSTNEQLLGKVIESINGEPLEKTLNDFHFSRLSMNQTYVYKDPNDRTPALFSYKSNPINSPLAMVSMGASGGIVSTAKDCLTFVKAFFHGHLFPLSELEQTMKWLPIKQGLSQGKGILRYQKPRMLLTASKDPEIIGYSGFTSGAFSFYIPEYQTFMTGTTNQCDDPLLPYKLVSSMLKQL</sequence>
<dbReference type="PANTHER" id="PTHR46825">
    <property type="entry name" value="D-ALANYL-D-ALANINE-CARBOXYPEPTIDASE/ENDOPEPTIDASE AMPH"/>
    <property type="match status" value="1"/>
</dbReference>
<gene>
    <name evidence="2" type="ORF">CA2015_4916</name>
</gene>
<feature type="domain" description="Beta-lactamase-related" evidence="1">
    <location>
        <begin position="69"/>
        <end position="337"/>
    </location>
</feature>
<dbReference type="Gene3D" id="3.40.710.10">
    <property type="entry name" value="DD-peptidase/beta-lactamase superfamily"/>
    <property type="match status" value="1"/>
</dbReference>
<proteinExistence type="predicted"/>
<dbReference type="SUPFAM" id="SSF56601">
    <property type="entry name" value="beta-lactamase/transpeptidase-like"/>
    <property type="match status" value="1"/>
</dbReference>
<dbReference type="KEGG" id="camu:CA2015_4916"/>
<dbReference type="PANTHER" id="PTHR46825:SF9">
    <property type="entry name" value="BETA-LACTAMASE-RELATED DOMAIN-CONTAINING PROTEIN"/>
    <property type="match status" value="1"/>
</dbReference>
<dbReference type="Pfam" id="PF00144">
    <property type="entry name" value="Beta-lactamase"/>
    <property type="match status" value="1"/>
</dbReference>
<dbReference type="InterPro" id="IPR001466">
    <property type="entry name" value="Beta-lactam-related"/>
</dbReference>
<dbReference type="Proteomes" id="UP000036520">
    <property type="component" value="Chromosome"/>
</dbReference>
<evidence type="ECO:0000313" key="3">
    <source>
        <dbReference type="Proteomes" id="UP000036520"/>
    </source>
</evidence>
<accession>A0A0H4Q0Q6</accession>
<dbReference type="STRING" id="320787.CA2015_4916"/>
<protein>
    <submittedName>
        <fullName evidence="2">Beta-lactamase</fullName>
    </submittedName>
</protein>
<dbReference type="InterPro" id="IPR012338">
    <property type="entry name" value="Beta-lactam/transpept-like"/>
</dbReference>
<dbReference type="AlphaFoldDB" id="A0A0H4Q0Q6"/>
<keyword evidence="3" id="KW-1185">Reference proteome</keyword>
<evidence type="ECO:0000259" key="1">
    <source>
        <dbReference type="Pfam" id="PF00144"/>
    </source>
</evidence>